<dbReference type="PANTHER" id="PTHR43278:SF2">
    <property type="entry name" value="IRON-SULFUR FLAVOPROTEIN"/>
    <property type="match status" value="1"/>
</dbReference>
<keyword evidence="1" id="KW-0285">Flavoprotein</keyword>
<comment type="caution">
    <text evidence="4">The sequence shown here is derived from an EMBL/GenBank/DDBJ whole genome shotgun (WGS) entry which is preliminary data.</text>
</comment>
<dbReference type="Proteomes" id="UP000187465">
    <property type="component" value="Unassembled WGS sequence"/>
</dbReference>
<evidence type="ECO:0000313" key="4">
    <source>
        <dbReference type="EMBL" id="OMD21505.1"/>
    </source>
</evidence>
<feature type="domain" description="NADPH-dependent FMN reductase-like" evidence="3">
    <location>
        <begin position="3"/>
        <end position="149"/>
    </location>
</feature>
<proteinExistence type="predicted"/>
<dbReference type="InterPro" id="IPR051796">
    <property type="entry name" value="ISF_SsuE-like"/>
</dbReference>
<evidence type="ECO:0000256" key="1">
    <source>
        <dbReference type="ARBA" id="ARBA00022630"/>
    </source>
</evidence>
<dbReference type="InterPro" id="IPR005025">
    <property type="entry name" value="FMN_Rdtase-like_dom"/>
</dbReference>
<keyword evidence="2" id="KW-0288">FMN</keyword>
<evidence type="ECO:0000313" key="5">
    <source>
        <dbReference type="Proteomes" id="UP000187465"/>
    </source>
</evidence>
<evidence type="ECO:0000259" key="3">
    <source>
        <dbReference type="Pfam" id="PF03358"/>
    </source>
</evidence>
<protein>
    <submittedName>
        <fullName evidence="4">NADPH-dependent FMN reductase</fullName>
    </submittedName>
</protein>
<dbReference type="PANTHER" id="PTHR43278">
    <property type="entry name" value="NAD(P)H-DEPENDENT FMN-CONTAINING OXIDOREDUCTASE YWQN-RELATED"/>
    <property type="match status" value="1"/>
</dbReference>
<dbReference type="GO" id="GO:0016491">
    <property type="term" value="F:oxidoreductase activity"/>
    <property type="evidence" value="ECO:0007669"/>
    <property type="project" value="InterPro"/>
</dbReference>
<dbReference type="AlphaFoldDB" id="A0A1R0WUL7"/>
<dbReference type="RefSeq" id="WP_036677949.1">
    <property type="nucleotide sequence ID" value="NZ_MKQP01000078.1"/>
</dbReference>
<name>A0A1R0WUL7_9BACL</name>
<sequence length="256" mass="29861">MKKVTAFIGNQQKHATFEAVCEFGNNLKAYGDIEFEYVFLKDYRLEYCRGCKICFNKGEEYCPLKDDRDVLMEKMIHSDGVIFATPNYAFHVSAPMKNLLDRLAFVFHRPRFFGKTFTAIVNQGIFGGNKIEKYLSNMGENFGFQVTKGCVLTTLEPRTEVAQKKMTRKIKKASERFYKDLMSPKTPVPSFFRLMLFRMSRTSIKTMLDDHSRDYRYYKEQGWFESGYYYPVSLGPIKRTAGLIFDFIGKRMAKNS</sequence>
<dbReference type="SUPFAM" id="SSF52218">
    <property type="entry name" value="Flavoproteins"/>
    <property type="match status" value="1"/>
</dbReference>
<accession>A0A1R0WUL7</accession>
<dbReference type="EMBL" id="MKQP01000078">
    <property type="protein sequence ID" value="OMD21505.1"/>
    <property type="molecule type" value="Genomic_DNA"/>
</dbReference>
<reference evidence="4 5" key="1">
    <citation type="submission" date="2016-10" db="EMBL/GenBank/DDBJ databases">
        <title>Paenibacillus species isolates.</title>
        <authorList>
            <person name="Beno S.M."/>
        </authorList>
    </citation>
    <scope>NUCLEOTIDE SEQUENCE [LARGE SCALE GENOMIC DNA]</scope>
    <source>
        <strain evidence="4 5">FSL H7-0604</strain>
    </source>
</reference>
<dbReference type="InterPro" id="IPR029039">
    <property type="entry name" value="Flavoprotein-like_sf"/>
</dbReference>
<organism evidence="4 5">
    <name type="scientific">Paenibacillus odorifer</name>
    <dbReference type="NCBI Taxonomy" id="189426"/>
    <lineage>
        <taxon>Bacteria</taxon>
        <taxon>Bacillati</taxon>
        <taxon>Bacillota</taxon>
        <taxon>Bacilli</taxon>
        <taxon>Bacillales</taxon>
        <taxon>Paenibacillaceae</taxon>
        <taxon>Paenibacillus</taxon>
    </lineage>
</organism>
<dbReference type="Gene3D" id="3.40.50.360">
    <property type="match status" value="1"/>
</dbReference>
<dbReference type="Pfam" id="PF03358">
    <property type="entry name" value="FMN_red"/>
    <property type="match status" value="1"/>
</dbReference>
<evidence type="ECO:0000256" key="2">
    <source>
        <dbReference type="ARBA" id="ARBA00022643"/>
    </source>
</evidence>
<gene>
    <name evidence="4" type="ORF">BJP51_07730</name>
</gene>